<protein>
    <recommendedName>
        <fullName evidence="1">Phosphoribosyltransferase domain-containing protein</fullName>
    </recommendedName>
</protein>
<gene>
    <name evidence="2" type="ORF">I5803_19495</name>
</gene>
<proteinExistence type="predicted"/>
<reference evidence="2" key="1">
    <citation type="submission" date="2020-11" db="EMBL/GenBank/DDBJ databases">
        <title>Bacterial whole genome sequence for Caenimonas sp. DR4.4.</title>
        <authorList>
            <person name="Le V."/>
            <person name="Ko S.-R."/>
            <person name="Ahn C.-Y."/>
            <person name="Oh H.-M."/>
        </authorList>
    </citation>
    <scope>NUCLEOTIDE SEQUENCE</scope>
    <source>
        <strain evidence="2">DR4.4</strain>
    </source>
</reference>
<dbReference type="Gene3D" id="3.40.50.2020">
    <property type="match status" value="2"/>
</dbReference>
<dbReference type="Pfam" id="PF00156">
    <property type="entry name" value="Pribosyltran"/>
    <property type="match status" value="1"/>
</dbReference>
<organism evidence="2 3">
    <name type="scientific">Caenimonas aquaedulcis</name>
    <dbReference type="NCBI Taxonomy" id="2793270"/>
    <lineage>
        <taxon>Bacteria</taxon>
        <taxon>Pseudomonadati</taxon>
        <taxon>Pseudomonadota</taxon>
        <taxon>Betaproteobacteria</taxon>
        <taxon>Burkholderiales</taxon>
        <taxon>Comamonadaceae</taxon>
        <taxon>Caenimonas</taxon>
    </lineage>
</organism>
<accession>A0A931H7P9</accession>
<dbReference type="AlphaFoldDB" id="A0A931H7P9"/>
<sequence>MFIDREDAATRLAVALAGHAGSRPVVLALTPGAAVIGRSLAASLGGELDTLCAPQRRAPDLAGRTVILLDEGMATGSPMRTALRAARAKCPAQLVCAVPVASAQALEFVKDFADEVVCLHKPVVFDSVRQWYRHFPPVALEEAEAAPRREILHLPADAAARAA</sequence>
<dbReference type="Proteomes" id="UP000651050">
    <property type="component" value="Unassembled WGS sequence"/>
</dbReference>
<name>A0A931H7P9_9BURK</name>
<comment type="caution">
    <text evidence="2">The sequence shown here is derived from an EMBL/GenBank/DDBJ whole genome shotgun (WGS) entry which is preliminary data.</text>
</comment>
<dbReference type="EMBL" id="JADWYS010000001">
    <property type="protein sequence ID" value="MBG9390224.1"/>
    <property type="molecule type" value="Genomic_DNA"/>
</dbReference>
<dbReference type="CDD" id="cd06223">
    <property type="entry name" value="PRTases_typeI"/>
    <property type="match status" value="1"/>
</dbReference>
<feature type="domain" description="Phosphoribosyltransferase" evidence="1">
    <location>
        <begin position="51"/>
        <end position="118"/>
    </location>
</feature>
<evidence type="ECO:0000313" key="3">
    <source>
        <dbReference type="Proteomes" id="UP000651050"/>
    </source>
</evidence>
<dbReference type="InterPro" id="IPR000836">
    <property type="entry name" value="PRTase_dom"/>
</dbReference>
<evidence type="ECO:0000313" key="2">
    <source>
        <dbReference type="EMBL" id="MBG9390224.1"/>
    </source>
</evidence>
<evidence type="ECO:0000259" key="1">
    <source>
        <dbReference type="Pfam" id="PF00156"/>
    </source>
</evidence>
<keyword evidence="3" id="KW-1185">Reference proteome</keyword>
<dbReference type="InterPro" id="IPR029057">
    <property type="entry name" value="PRTase-like"/>
</dbReference>
<dbReference type="SUPFAM" id="SSF53271">
    <property type="entry name" value="PRTase-like"/>
    <property type="match status" value="1"/>
</dbReference>
<dbReference type="RefSeq" id="WP_196987976.1">
    <property type="nucleotide sequence ID" value="NZ_JADWYS010000001.1"/>
</dbReference>